<dbReference type="Pfam" id="PF00550">
    <property type="entry name" value="PP-binding"/>
    <property type="match status" value="1"/>
</dbReference>
<dbReference type="PANTHER" id="PTHR45527">
    <property type="entry name" value="NONRIBOSOMAL PEPTIDE SYNTHETASE"/>
    <property type="match status" value="1"/>
</dbReference>
<name>A0ABT3DUY6_9XANT</name>
<organism evidence="2 3">
    <name type="scientific">Xanthomonas sacchari</name>
    <dbReference type="NCBI Taxonomy" id="56458"/>
    <lineage>
        <taxon>Bacteria</taxon>
        <taxon>Pseudomonadati</taxon>
        <taxon>Pseudomonadota</taxon>
        <taxon>Gammaproteobacteria</taxon>
        <taxon>Lysobacterales</taxon>
        <taxon>Lysobacteraceae</taxon>
        <taxon>Xanthomonas</taxon>
    </lineage>
</organism>
<dbReference type="InterPro" id="IPR025110">
    <property type="entry name" value="AMP-bd_C"/>
</dbReference>
<proteinExistence type="predicted"/>
<reference evidence="2 3" key="1">
    <citation type="submission" date="2022-06" db="EMBL/GenBank/DDBJ databases">
        <title>Dynamics of rice microbiomes reveals core vertical transmitted seed endophytes.</title>
        <authorList>
            <person name="Liao K."/>
            <person name="Zhang X."/>
        </authorList>
    </citation>
    <scope>NUCLEOTIDE SEQUENCE [LARGE SCALE GENOMIC DNA]</scope>
    <source>
        <strain evidence="2 3">YT10-10-1</strain>
    </source>
</reference>
<dbReference type="InterPro" id="IPR036736">
    <property type="entry name" value="ACP-like_sf"/>
</dbReference>
<keyword evidence="3" id="KW-1185">Reference proteome</keyword>
<dbReference type="Pfam" id="PF13193">
    <property type="entry name" value="AMP-binding_C"/>
    <property type="match status" value="1"/>
</dbReference>
<comment type="caution">
    <text evidence="2">The sequence shown here is derived from an EMBL/GenBank/DDBJ whole genome shotgun (WGS) entry which is preliminary data.</text>
</comment>
<gene>
    <name evidence="2" type="ORF">NB700_001758</name>
</gene>
<dbReference type="Gene3D" id="3.30.300.30">
    <property type="match status" value="1"/>
</dbReference>
<evidence type="ECO:0000313" key="3">
    <source>
        <dbReference type="Proteomes" id="UP001320843"/>
    </source>
</evidence>
<dbReference type="Gene3D" id="1.10.1200.10">
    <property type="entry name" value="ACP-like"/>
    <property type="match status" value="1"/>
</dbReference>
<sequence>MREDTPGDKRLVAYLIAQPEAELHAAALREHLAHVLPEYMLPAAFVTLPAFPLTPNGKLDRKALPAPDHTALATKPYEAPQGPTEPIIAEIWQDLLGVERVGRHDHFFELGGHSLLATQFVARVRECMEIELPLKALFMQPTLIDIADVITELQLALYEEDDIHDIDSDLATLVESELLAMLKENHNAK</sequence>
<dbReference type="PROSITE" id="PS50075">
    <property type="entry name" value="CARRIER"/>
    <property type="match status" value="1"/>
</dbReference>
<feature type="domain" description="Carrier" evidence="1">
    <location>
        <begin position="79"/>
        <end position="154"/>
    </location>
</feature>
<evidence type="ECO:0000313" key="2">
    <source>
        <dbReference type="EMBL" id="MCW0399202.1"/>
    </source>
</evidence>
<dbReference type="InterPro" id="IPR045851">
    <property type="entry name" value="AMP-bd_C_sf"/>
</dbReference>
<dbReference type="InterPro" id="IPR009081">
    <property type="entry name" value="PP-bd_ACP"/>
</dbReference>
<dbReference type="Proteomes" id="UP001320843">
    <property type="component" value="Unassembled WGS sequence"/>
</dbReference>
<protein>
    <submittedName>
        <fullName evidence="2">Linear gramicidin synthase subunit D</fullName>
    </submittedName>
</protein>
<dbReference type="SUPFAM" id="SSF56801">
    <property type="entry name" value="Acetyl-CoA synthetase-like"/>
    <property type="match status" value="1"/>
</dbReference>
<dbReference type="EMBL" id="JANFWR010000009">
    <property type="protein sequence ID" value="MCW0399202.1"/>
    <property type="molecule type" value="Genomic_DNA"/>
</dbReference>
<dbReference type="SUPFAM" id="SSF47336">
    <property type="entry name" value="ACP-like"/>
    <property type="match status" value="1"/>
</dbReference>
<accession>A0ABT3DUY6</accession>
<dbReference type="PANTHER" id="PTHR45527:SF1">
    <property type="entry name" value="FATTY ACID SYNTHASE"/>
    <property type="match status" value="1"/>
</dbReference>
<evidence type="ECO:0000259" key="1">
    <source>
        <dbReference type="PROSITE" id="PS50075"/>
    </source>
</evidence>